<dbReference type="EMBL" id="FNIN01000001">
    <property type="protein sequence ID" value="SDN22569.1"/>
    <property type="molecule type" value="Genomic_DNA"/>
</dbReference>
<dbReference type="SUPFAM" id="SSF55804">
    <property type="entry name" value="Phoshotransferase/anion transport protein"/>
    <property type="match status" value="1"/>
</dbReference>
<dbReference type="AlphaFoldDB" id="A0A1G9ZMF9"/>
<dbReference type="Proteomes" id="UP000199602">
    <property type="component" value="Unassembled WGS sequence"/>
</dbReference>
<dbReference type="PANTHER" id="PTHR47738">
    <property type="entry name" value="PTS SYSTEM FRUCTOSE-LIKE EIIA COMPONENT-RELATED"/>
    <property type="match status" value="1"/>
</dbReference>
<dbReference type="GO" id="GO:0005737">
    <property type="term" value="C:cytoplasm"/>
    <property type="evidence" value="ECO:0007669"/>
    <property type="project" value="UniProtKB-SubCell"/>
</dbReference>
<dbReference type="InterPro" id="IPR016152">
    <property type="entry name" value="PTrfase/Anion_transptr"/>
</dbReference>
<dbReference type="InterPro" id="IPR051541">
    <property type="entry name" value="PTS_SugarTrans_NitroReg"/>
</dbReference>
<dbReference type="Pfam" id="PF00359">
    <property type="entry name" value="PTS_EIIA_2"/>
    <property type="match status" value="1"/>
</dbReference>
<keyword evidence="5" id="KW-1185">Reference proteome</keyword>
<feature type="domain" description="PTS EIIA type-2" evidence="3">
    <location>
        <begin position="5"/>
        <end position="149"/>
    </location>
</feature>
<dbReference type="GO" id="GO:0016740">
    <property type="term" value="F:transferase activity"/>
    <property type="evidence" value="ECO:0007669"/>
    <property type="project" value="UniProtKB-KW"/>
</dbReference>
<dbReference type="FunFam" id="3.40.930.10:FF:000009">
    <property type="entry name" value="PTS system, fructose specific IIABC component"/>
    <property type="match status" value="1"/>
</dbReference>
<evidence type="ECO:0000313" key="4">
    <source>
        <dbReference type="EMBL" id="SDN22569.1"/>
    </source>
</evidence>
<evidence type="ECO:0000256" key="1">
    <source>
        <dbReference type="ARBA" id="ARBA00004496"/>
    </source>
</evidence>
<accession>A0A1G9ZMF9</accession>
<dbReference type="InterPro" id="IPR002178">
    <property type="entry name" value="PTS_EIIA_type-2_dom"/>
</dbReference>
<protein>
    <submittedName>
        <fullName evidence="4">PTS IIA-like nitrogen-regulatory protein PtsN</fullName>
    </submittedName>
</protein>
<evidence type="ECO:0000259" key="3">
    <source>
        <dbReference type="PROSITE" id="PS51094"/>
    </source>
</evidence>
<proteinExistence type="predicted"/>
<dbReference type="STRING" id="206665.SAMN04488516_10195"/>
<dbReference type="Gene3D" id="3.40.930.10">
    <property type="entry name" value="Mannitol-specific EII, Chain A"/>
    <property type="match status" value="1"/>
</dbReference>
<organism evidence="4 5">
    <name type="scientific">Desulfonauticus submarinus</name>
    <dbReference type="NCBI Taxonomy" id="206665"/>
    <lineage>
        <taxon>Bacteria</taxon>
        <taxon>Pseudomonadati</taxon>
        <taxon>Thermodesulfobacteriota</taxon>
        <taxon>Desulfovibrionia</taxon>
        <taxon>Desulfovibrionales</taxon>
        <taxon>Desulfonauticaceae</taxon>
        <taxon>Desulfonauticus</taxon>
    </lineage>
</organism>
<dbReference type="RefSeq" id="WP_092061707.1">
    <property type="nucleotide sequence ID" value="NZ_FNIN01000001.1"/>
</dbReference>
<dbReference type="CDD" id="cd00211">
    <property type="entry name" value="PTS_IIA_fru"/>
    <property type="match status" value="1"/>
</dbReference>
<dbReference type="OrthoDB" id="95460at2"/>
<evidence type="ECO:0000313" key="5">
    <source>
        <dbReference type="Proteomes" id="UP000199602"/>
    </source>
</evidence>
<keyword evidence="2" id="KW-0808">Transferase</keyword>
<dbReference type="PROSITE" id="PS51094">
    <property type="entry name" value="PTS_EIIA_TYPE_2"/>
    <property type="match status" value="1"/>
</dbReference>
<gene>
    <name evidence="4" type="ORF">SAMN04488516_10195</name>
</gene>
<name>A0A1G9ZMF9_9BACT</name>
<reference evidence="4 5" key="1">
    <citation type="submission" date="2016-10" db="EMBL/GenBank/DDBJ databases">
        <authorList>
            <person name="de Groot N.N."/>
        </authorList>
    </citation>
    <scope>NUCLEOTIDE SEQUENCE [LARGE SCALE GENOMIC DNA]</scope>
    <source>
        <strain evidence="4 5">DSM 15269</strain>
    </source>
</reference>
<sequence length="149" mass="16916">MKLSNYINEKLIISNLSARTKVDVLAEMVKYVEKLYPSLQDKNVYELLVDREKLGTTGIGNGVAIPHTKLEGIDRVILLVARSIEGVDFESLDQNPVHIFFLLLAPEENLGEHLRILAYISRLLQDESFRKAFLEAQDKGELYMLLKGV</sequence>
<comment type="subcellular location">
    <subcellularLocation>
        <location evidence="1">Cytoplasm</location>
    </subcellularLocation>
</comment>
<evidence type="ECO:0000256" key="2">
    <source>
        <dbReference type="ARBA" id="ARBA00022679"/>
    </source>
</evidence>